<keyword evidence="3" id="KW-0963">Cytoplasm</keyword>
<dbReference type="GO" id="GO:0005524">
    <property type="term" value="F:ATP binding"/>
    <property type="evidence" value="ECO:0007669"/>
    <property type="project" value="UniProtKB-KW"/>
</dbReference>
<comment type="similarity">
    <text evidence="2">Belongs to the PhoH family.</text>
</comment>
<evidence type="ECO:0000256" key="2">
    <source>
        <dbReference type="ARBA" id="ARBA00010393"/>
    </source>
</evidence>
<evidence type="ECO:0000256" key="4">
    <source>
        <dbReference type="ARBA" id="ARBA00022741"/>
    </source>
</evidence>
<comment type="subcellular location">
    <subcellularLocation>
        <location evidence="1">Cytoplasm</location>
    </subcellularLocation>
</comment>
<evidence type="ECO:0000259" key="7">
    <source>
        <dbReference type="Pfam" id="PF02562"/>
    </source>
</evidence>
<keyword evidence="5" id="KW-0067">ATP-binding</keyword>
<name>A0A5S9IHT6_UABAM</name>
<dbReference type="RefSeq" id="WP_151966102.1">
    <property type="nucleotide sequence ID" value="NZ_AP019860.1"/>
</dbReference>
<dbReference type="GO" id="GO:0005829">
    <property type="term" value="C:cytosol"/>
    <property type="evidence" value="ECO:0007669"/>
    <property type="project" value="TreeGrafter"/>
</dbReference>
<feature type="domain" description="PhoH-like protein" evidence="7">
    <location>
        <begin position="101"/>
        <end position="304"/>
    </location>
</feature>
<proteinExistence type="inferred from homology"/>
<protein>
    <recommendedName>
        <fullName evidence="6">PhoH-like protein</fullName>
    </recommendedName>
</protein>
<dbReference type="PANTHER" id="PTHR30473">
    <property type="entry name" value="PROTEIN PHOH"/>
    <property type="match status" value="1"/>
</dbReference>
<evidence type="ECO:0000313" key="9">
    <source>
        <dbReference type="Proteomes" id="UP000326354"/>
    </source>
</evidence>
<evidence type="ECO:0000256" key="5">
    <source>
        <dbReference type="ARBA" id="ARBA00022840"/>
    </source>
</evidence>
<sequence>MEHIISLQDFPDISLLFGTQNCNIKLMKKKFNVDILARDNLKILGDAHSIECVTSVVEQVKNKILAKGNISQKEIDSIIEKHLPQEEKEKPPVEESEYFPISPRTLGQKNYLSAMKKNDIVFAIGPAGTGKTHLAVAMALDALRKNVVRKLILVRPAVEAGEKLGFLPGDFQAKVNPYLRPLYDSLYDLGDYTRVKKYMEKNIIEVAPLAYMRGRTLENAFIILDEAQNTTSGQMRMFLTRMGLHSKTVVTGDRTQVDLPPGQVSGLVEAERILQGVRGIEFAHLTQNDIVRHRLVQRIVDAYEKKSQNSHH</sequence>
<reference evidence="8 9" key="1">
    <citation type="submission" date="2019-08" db="EMBL/GenBank/DDBJ databases">
        <title>Complete genome sequence of Candidatus Uab amorphum.</title>
        <authorList>
            <person name="Shiratori T."/>
            <person name="Suzuki S."/>
            <person name="Kakizawa Y."/>
            <person name="Ishida K."/>
        </authorList>
    </citation>
    <scope>NUCLEOTIDE SEQUENCE [LARGE SCALE GENOMIC DNA]</scope>
    <source>
        <strain evidence="8 9">SRT547</strain>
    </source>
</reference>
<organism evidence="8 9">
    <name type="scientific">Uabimicrobium amorphum</name>
    <dbReference type="NCBI Taxonomy" id="2596890"/>
    <lineage>
        <taxon>Bacteria</taxon>
        <taxon>Pseudomonadati</taxon>
        <taxon>Planctomycetota</taxon>
        <taxon>Candidatus Uabimicrobiia</taxon>
        <taxon>Candidatus Uabimicrobiales</taxon>
        <taxon>Candidatus Uabimicrobiaceae</taxon>
        <taxon>Candidatus Uabimicrobium</taxon>
    </lineage>
</organism>
<dbReference type="FunFam" id="3.40.50.300:FF:000013">
    <property type="entry name" value="PhoH family ATPase"/>
    <property type="match status" value="1"/>
</dbReference>
<dbReference type="InterPro" id="IPR003714">
    <property type="entry name" value="PhoH"/>
</dbReference>
<dbReference type="InterPro" id="IPR027417">
    <property type="entry name" value="P-loop_NTPase"/>
</dbReference>
<dbReference type="Proteomes" id="UP000326354">
    <property type="component" value="Chromosome"/>
</dbReference>
<accession>A0A5S9IHT6</accession>
<evidence type="ECO:0000256" key="1">
    <source>
        <dbReference type="ARBA" id="ARBA00004496"/>
    </source>
</evidence>
<dbReference type="EMBL" id="AP019860">
    <property type="protein sequence ID" value="BBM81837.1"/>
    <property type="molecule type" value="Genomic_DNA"/>
</dbReference>
<evidence type="ECO:0000256" key="6">
    <source>
        <dbReference type="ARBA" id="ARBA00039970"/>
    </source>
</evidence>
<dbReference type="OrthoDB" id="9773137at2"/>
<evidence type="ECO:0000256" key="3">
    <source>
        <dbReference type="ARBA" id="ARBA00022490"/>
    </source>
</evidence>
<keyword evidence="9" id="KW-1185">Reference proteome</keyword>
<evidence type="ECO:0000313" key="8">
    <source>
        <dbReference type="EMBL" id="BBM81837.1"/>
    </source>
</evidence>
<keyword evidence="4" id="KW-0547">Nucleotide-binding</keyword>
<dbReference type="PANTHER" id="PTHR30473:SF1">
    <property type="entry name" value="PHOH-LIKE PROTEIN"/>
    <property type="match status" value="1"/>
</dbReference>
<dbReference type="Pfam" id="PF02562">
    <property type="entry name" value="PhoH"/>
    <property type="match status" value="1"/>
</dbReference>
<dbReference type="KEGG" id="uam:UABAM_00177"/>
<dbReference type="SUPFAM" id="SSF52540">
    <property type="entry name" value="P-loop containing nucleoside triphosphate hydrolases"/>
    <property type="match status" value="1"/>
</dbReference>
<dbReference type="InterPro" id="IPR051451">
    <property type="entry name" value="PhoH2-like"/>
</dbReference>
<dbReference type="Gene3D" id="3.40.50.300">
    <property type="entry name" value="P-loop containing nucleotide triphosphate hydrolases"/>
    <property type="match status" value="1"/>
</dbReference>
<dbReference type="AlphaFoldDB" id="A0A5S9IHT6"/>
<gene>
    <name evidence="8" type="ORF">UABAM_00177</name>
</gene>